<dbReference type="PANTHER" id="PTHR13789">
    <property type="entry name" value="MONOOXYGENASE"/>
    <property type="match status" value="1"/>
</dbReference>
<dbReference type="InterPro" id="IPR050493">
    <property type="entry name" value="FAD-dep_Monooxygenase_BioMet"/>
</dbReference>
<dbReference type="EMBL" id="JABBWD010000098">
    <property type="protein sequence ID" value="KAG1766250.1"/>
    <property type="molecule type" value="Genomic_DNA"/>
</dbReference>
<comment type="similarity">
    <text evidence="1">Belongs to the paxM FAD-dependent monooxygenase family.</text>
</comment>
<dbReference type="InterPro" id="IPR036188">
    <property type="entry name" value="FAD/NAD-bd_sf"/>
</dbReference>
<keyword evidence="4" id="KW-0472">Membrane</keyword>
<evidence type="ECO:0000256" key="2">
    <source>
        <dbReference type="ARBA" id="ARBA00023002"/>
    </source>
</evidence>
<evidence type="ECO:0000313" key="6">
    <source>
        <dbReference type="EMBL" id="KAG1766250.1"/>
    </source>
</evidence>
<keyword evidence="7" id="KW-1185">Reference proteome</keyword>
<feature type="domain" description="FAD dependent oxidoreductase" evidence="5">
    <location>
        <begin position="11"/>
        <end position="44"/>
    </location>
</feature>
<organism evidence="6 7">
    <name type="scientific">Suillus placidus</name>
    <dbReference type="NCBI Taxonomy" id="48579"/>
    <lineage>
        <taxon>Eukaryota</taxon>
        <taxon>Fungi</taxon>
        <taxon>Dikarya</taxon>
        <taxon>Basidiomycota</taxon>
        <taxon>Agaricomycotina</taxon>
        <taxon>Agaricomycetes</taxon>
        <taxon>Agaricomycetidae</taxon>
        <taxon>Boletales</taxon>
        <taxon>Suillineae</taxon>
        <taxon>Suillaceae</taxon>
        <taxon>Suillus</taxon>
    </lineage>
</organism>
<dbReference type="AlphaFoldDB" id="A0A9P7CWB2"/>
<reference evidence="6" key="1">
    <citation type="journal article" date="2020" name="New Phytol.">
        <title>Comparative genomics reveals dynamic genome evolution in host specialist ectomycorrhizal fungi.</title>
        <authorList>
            <person name="Lofgren L.A."/>
            <person name="Nguyen N.H."/>
            <person name="Vilgalys R."/>
            <person name="Ruytinx J."/>
            <person name="Liao H.L."/>
            <person name="Branco S."/>
            <person name="Kuo A."/>
            <person name="LaButti K."/>
            <person name="Lipzen A."/>
            <person name="Andreopoulos W."/>
            <person name="Pangilinan J."/>
            <person name="Riley R."/>
            <person name="Hundley H."/>
            <person name="Na H."/>
            <person name="Barry K."/>
            <person name="Grigoriev I.V."/>
            <person name="Stajich J.E."/>
            <person name="Kennedy P.G."/>
        </authorList>
    </citation>
    <scope>NUCLEOTIDE SEQUENCE</scope>
    <source>
        <strain evidence="6">DOB743</strain>
    </source>
</reference>
<comment type="caution">
    <text evidence="6">The sequence shown here is derived from an EMBL/GenBank/DDBJ whole genome shotgun (WGS) entry which is preliminary data.</text>
</comment>
<sequence>MSRKAELTIKFLVIGGGIAGLACAIALRRVGHRVVVLEQYSDIDISKMSHGGIRLPPNVSKVLFHWGLERALRQVSITSSAIEVKIYETGEFIGKHYWKEEALRETGGDFLFLHACIISSPRITLISSFHPACQSPASTTAVSVSGDGPRVTLTTGETLLADVIVGADGHSSIVQQAIVGKDVIDAAPYQSLFYNTTVPGALMRADPQLAPFFKQPVETTFVWLGNNRSAVAFRMGGKDEFALHLWVRPMQKGLSDDDCWGGGLELKDMRRQLGECEPKLLKITKLAATPACVQVKMVPPIEDWVDEHGRMVIIGEAAHPLPAGSLQGGAMAVEDAAVFAKLFSHLRNRDQISTFLHAFQDLREDRCASVMHTEQCNLYFQMMPAGPRQEQCNQEMRARTAQGESVFGISEASEQWEQLKDLWGYDADNEVDDWWVKWGLLRERAKQRSIAMETEMNTARLRSLYMRA</sequence>
<gene>
    <name evidence="6" type="ORF">EV702DRAFT_1204270</name>
</gene>
<feature type="transmembrane region" description="Helical" evidence="4">
    <location>
        <begin position="7"/>
        <end position="27"/>
    </location>
</feature>
<dbReference type="Gene3D" id="3.50.50.60">
    <property type="entry name" value="FAD/NAD(P)-binding domain"/>
    <property type="match status" value="1"/>
</dbReference>
<dbReference type="OrthoDB" id="5428495at2759"/>
<keyword evidence="4" id="KW-1133">Transmembrane helix</keyword>
<evidence type="ECO:0000313" key="7">
    <source>
        <dbReference type="Proteomes" id="UP000714275"/>
    </source>
</evidence>
<keyword evidence="2" id="KW-0560">Oxidoreductase</keyword>
<dbReference type="InterPro" id="IPR006076">
    <property type="entry name" value="FAD-dep_OxRdtase"/>
</dbReference>
<dbReference type="GO" id="GO:0004497">
    <property type="term" value="F:monooxygenase activity"/>
    <property type="evidence" value="ECO:0007669"/>
    <property type="project" value="UniProtKB-KW"/>
</dbReference>
<evidence type="ECO:0000256" key="3">
    <source>
        <dbReference type="ARBA" id="ARBA00023033"/>
    </source>
</evidence>
<keyword evidence="4" id="KW-0812">Transmembrane</keyword>
<evidence type="ECO:0000256" key="4">
    <source>
        <dbReference type="SAM" id="Phobius"/>
    </source>
</evidence>
<dbReference type="SUPFAM" id="SSF51905">
    <property type="entry name" value="FAD/NAD(P)-binding domain"/>
    <property type="match status" value="1"/>
</dbReference>
<dbReference type="Pfam" id="PF01266">
    <property type="entry name" value="DAO"/>
    <property type="match status" value="1"/>
</dbReference>
<dbReference type="PRINTS" id="PR00420">
    <property type="entry name" value="RNGMNOXGNASE"/>
</dbReference>
<keyword evidence="3" id="KW-0503">Monooxygenase</keyword>
<dbReference type="PROSITE" id="PS51257">
    <property type="entry name" value="PROKAR_LIPOPROTEIN"/>
    <property type="match status" value="1"/>
</dbReference>
<dbReference type="Proteomes" id="UP000714275">
    <property type="component" value="Unassembled WGS sequence"/>
</dbReference>
<evidence type="ECO:0000259" key="5">
    <source>
        <dbReference type="Pfam" id="PF01266"/>
    </source>
</evidence>
<name>A0A9P7CWB2_9AGAM</name>
<dbReference type="PANTHER" id="PTHR13789:SF309">
    <property type="entry name" value="PUTATIVE (AFU_ORTHOLOGUE AFUA_6G14510)-RELATED"/>
    <property type="match status" value="1"/>
</dbReference>
<protein>
    <recommendedName>
        <fullName evidence="5">FAD dependent oxidoreductase domain-containing protein</fullName>
    </recommendedName>
</protein>
<accession>A0A9P7CWB2</accession>
<evidence type="ECO:0000256" key="1">
    <source>
        <dbReference type="ARBA" id="ARBA00007992"/>
    </source>
</evidence>
<proteinExistence type="inferred from homology"/>